<dbReference type="Proteomes" id="UP000024837">
    <property type="component" value="Unassembled WGS sequence"/>
</dbReference>
<feature type="region of interest" description="Disordered" evidence="1">
    <location>
        <begin position="24"/>
        <end position="48"/>
    </location>
</feature>
<accession>W7HN85</accession>
<dbReference type="OrthoDB" id="5425642at2759"/>
<feature type="compositionally biased region" description="Basic and acidic residues" evidence="1">
    <location>
        <begin position="306"/>
        <end position="321"/>
    </location>
</feature>
<sequence>MITPTKHKHKFPVTSRKKVVRFAPLTGKSRKRQASPESTIHPGYRSKSARVDESLISSRVQNIINQALGKAYLPSFKPDAEVPISITSASCNEQPRKHTTTAATALNQDGPSTSSGVSMAPEDTTETPAVKREPAGASFDLPTKLVHPFDQETDLFKSMHTYVSCKADPMHVIGIKLDNSRRHCEGIESLDGCLLHGEVNVLFHKENQREPICEVCWTLKVQARTEAGGDDDGWEDEVRVPGGWPAEDVADSPAHTHVYTVFYLGCKLRKSGNSLVGHGLALVKGADRGDEDAEVYCSCPDGWKGSHESKGKGRRVRETKESQTMPRVQEEVFMPAFAGCPVCAKKKFNQVVRRITDL</sequence>
<keyword evidence="3" id="KW-1185">Reference proteome</keyword>
<feature type="compositionally biased region" description="Polar residues" evidence="1">
    <location>
        <begin position="100"/>
        <end position="117"/>
    </location>
</feature>
<proteinExistence type="predicted"/>
<name>W7HN85_9PEZI</name>
<dbReference type="AlphaFoldDB" id="W7HN85"/>
<evidence type="ECO:0000313" key="2">
    <source>
        <dbReference type="EMBL" id="EWC45461.1"/>
    </source>
</evidence>
<reference evidence="2 3" key="1">
    <citation type="submission" date="2013-05" db="EMBL/GenBank/DDBJ databases">
        <title>Drechslerella stenobrocha genome reveals carnivorous origination and mechanical trapping mechanism of predatory fungi.</title>
        <authorList>
            <person name="Liu X."/>
            <person name="Zhang W."/>
            <person name="Liu K."/>
        </authorList>
    </citation>
    <scope>NUCLEOTIDE SEQUENCE [LARGE SCALE GENOMIC DNA]</scope>
    <source>
        <strain evidence="2 3">248</strain>
    </source>
</reference>
<protein>
    <submittedName>
        <fullName evidence="2">Uncharacterized protein</fullName>
    </submittedName>
</protein>
<feature type="region of interest" description="Disordered" evidence="1">
    <location>
        <begin position="92"/>
        <end position="131"/>
    </location>
</feature>
<organism evidence="2 3">
    <name type="scientific">Drechslerella stenobrocha 248</name>
    <dbReference type="NCBI Taxonomy" id="1043628"/>
    <lineage>
        <taxon>Eukaryota</taxon>
        <taxon>Fungi</taxon>
        <taxon>Dikarya</taxon>
        <taxon>Ascomycota</taxon>
        <taxon>Pezizomycotina</taxon>
        <taxon>Orbiliomycetes</taxon>
        <taxon>Orbiliales</taxon>
        <taxon>Orbiliaceae</taxon>
        <taxon>Drechslerella</taxon>
    </lineage>
</organism>
<dbReference type="HOGENOM" id="CLU_773928_0_0_1"/>
<evidence type="ECO:0000256" key="1">
    <source>
        <dbReference type="SAM" id="MobiDB-lite"/>
    </source>
</evidence>
<dbReference type="EMBL" id="KI966427">
    <property type="protein sequence ID" value="EWC45461.1"/>
    <property type="molecule type" value="Genomic_DNA"/>
</dbReference>
<gene>
    <name evidence="2" type="ORF">DRE_00860</name>
</gene>
<evidence type="ECO:0000313" key="3">
    <source>
        <dbReference type="Proteomes" id="UP000024837"/>
    </source>
</evidence>
<feature type="region of interest" description="Disordered" evidence="1">
    <location>
        <begin position="306"/>
        <end position="325"/>
    </location>
</feature>